<evidence type="ECO:0000256" key="1">
    <source>
        <dbReference type="ARBA" id="ARBA00004651"/>
    </source>
</evidence>
<keyword evidence="5 8" id="KW-1133">Transmembrane helix</keyword>
<dbReference type="GO" id="GO:0005886">
    <property type="term" value="C:plasma membrane"/>
    <property type="evidence" value="ECO:0007669"/>
    <property type="project" value="UniProtKB-SubCell"/>
</dbReference>
<keyword evidence="6 8" id="KW-0472">Membrane</keyword>
<dbReference type="Proteomes" id="UP001144204">
    <property type="component" value="Unassembled WGS sequence"/>
</dbReference>
<evidence type="ECO:0000313" key="10">
    <source>
        <dbReference type="EMBL" id="GLB46587.1"/>
    </source>
</evidence>
<feature type="transmembrane region" description="Helical" evidence="8">
    <location>
        <begin position="118"/>
        <end position="140"/>
    </location>
</feature>
<gene>
    <name evidence="10" type="ORF">WR164_05660</name>
</gene>
<protein>
    <submittedName>
        <fullName evidence="10">Membrane protein</fullName>
    </submittedName>
</protein>
<evidence type="ECO:0000256" key="8">
    <source>
        <dbReference type="SAM" id="Phobius"/>
    </source>
</evidence>
<keyword evidence="2" id="KW-1003">Cell membrane</keyword>
<organism evidence="10 11">
    <name type="scientific">Philodulcilactobacillus myokoensis</name>
    <dbReference type="NCBI Taxonomy" id="2929573"/>
    <lineage>
        <taxon>Bacteria</taxon>
        <taxon>Bacillati</taxon>
        <taxon>Bacillota</taxon>
        <taxon>Bacilli</taxon>
        <taxon>Lactobacillales</taxon>
        <taxon>Lactobacillaceae</taxon>
        <taxon>Philodulcilactobacillus</taxon>
    </lineage>
</organism>
<dbReference type="PANTHER" id="PTHR34390:SF1">
    <property type="entry name" value="SUCCINATE TRANSPORTER SUBUNIT YJJB-RELATED"/>
    <property type="match status" value="1"/>
</dbReference>
<comment type="caution">
    <text evidence="10">The sequence shown here is derived from an EMBL/GenBank/DDBJ whole genome shotgun (WGS) entry which is preliminary data.</text>
</comment>
<evidence type="ECO:0000256" key="3">
    <source>
        <dbReference type="ARBA" id="ARBA00022519"/>
    </source>
</evidence>
<dbReference type="RefSeq" id="WP_286136051.1">
    <property type="nucleotide sequence ID" value="NZ_BRPL01000002.1"/>
</dbReference>
<feature type="transmembrane region" description="Helical" evidence="8">
    <location>
        <begin position="43"/>
        <end position="67"/>
    </location>
</feature>
<dbReference type="GO" id="GO:0015744">
    <property type="term" value="P:succinate transport"/>
    <property type="evidence" value="ECO:0007669"/>
    <property type="project" value="TreeGrafter"/>
</dbReference>
<evidence type="ECO:0000313" key="11">
    <source>
        <dbReference type="Proteomes" id="UP001144204"/>
    </source>
</evidence>
<evidence type="ECO:0000256" key="5">
    <source>
        <dbReference type="ARBA" id="ARBA00022989"/>
    </source>
</evidence>
<evidence type="ECO:0000259" key="9">
    <source>
        <dbReference type="Pfam" id="PF12821"/>
    </source>
</evidence>
<evidence type="ECO:0000256" key="4">
    <source>
        <dbReference type="ARBA" id="ARBA00022692"/>
    </source>
</evidence>
<comment type="similarity">
    <text evidence="7">Belongs to the ThrE exporter (TC 2.A.79) family.</text>
</comment>
<dbReference type="EMBL" id="BRPL01000002">
    <property type="protein sequence ID" value="GLB46587.1"/>
    <property type="molecule type" value="Genomic_DNA"/>
</dbReference>
<keyword evidence="4 8" id="KW-0812">Transmembrane</keyword>
<name>A0A9W6B0I7_9LACO</name>
<keyword evidence="3" id="KW-0997">Cell inner membrane</keyword>
<sequence length="152" mass="16557">MMKLILNLICVYLGTIGFGIIVNVPKRSLNASGIVGSLAWLVYYLYFISFGGYVGGSLLGTFTIGVLGMVAAHREKMPVIIFNTPALVPLVPGGQAYQVMRNLAQGNNEMAKFYLLQVVFIAGAIAAGFLIAELFNQLLYKFIKRMGKIKSN</sequence>
<dbReference type="InterPro" id="IPR050539">
    <property type="entry name" value="ThrE_Dicarb/AminoAcid_Exp"/>
</dbReference>
<dbReference type="InterPro" id="IPR024528">
    <property type="entry name" value="ThrE_2"/>
</dbReference>
<proteinExistence type="inferred from homology"/>
<dbReference type="PANTHER" id="PTHR34390">
    <property type="entry name" value="UPF0442 PROTEIN YJJB-RELATED"/>
    <property type="match status" value="1"/>
</dbReference>
<keyword evidence="11" id="KW-1185">Reference proteome</keyword>
<feature type="transmembrane region" description="Helical" evidence="8">
    <location>
        <begin position="79"/>
        <end position="98"/>
    </location>
</feature>
<accession>A0A9W6B0I7</accession>
<evidence type="ECO:0000256" key="2">
    <source>
        <dbReference type="ARBA" id="ARBA00022475"/>
    </source>
</evidence>
<reference evidence="10" key="1">
    <citation type="submission" date="2022-07" db="EMBL/GenBank/DDBJ databases">
        <authorList>
            <person name="Kouya T."/>
            <person name="Ishiyama Y."/>
        </authorList>
    </citation>
    <scope>NUCLEOTIDE SEQUENCE</scope>
    <source>
        <strain evidence="10">WR16-4</strain>
    </source>
</reference>
<comment type="subcellular location">
    <subcellularLocation>
        <location evidence="1">Cell membrane</location>
        <topology evidence="1">Multi-pass membrane protein</topology>
    </subcellularLocation>
</comment>
<dbReference type="AlphaFoldDB" id="A0A9W6B0I7"/>
<reference evidence="10" key="2">
    <citation type="journal article" date="2023" name="PLoS ONE">
        <title>Philodulcilactobacillus myokoensis gen. nov., sp. nov., a fructophilic, acidophilic, and agar-phobic lactic acid bacterium isolated from fermented vegetable extracts.</title>
        <authorList>
            <person name="Kouya T."/>
            <person name="Ishiyama Y."/>
            <person name="Ohashi S."/>
            <person name="Kumakubo R."/>
            <person name="Yamazaki T."/>
            <person name="Otaki T."/>
        </authorList>
    </citation>
    <scope>NUCLEOTIDE SEQUENCE</scope>
    <source>
        <strain evidence="10">WR16-4</strain>
    </source>
</reference>
<evidence type="ECO:0000256" key="7">
    <source>
        <dbReference type="ARBA" id="ARBA00034125"/>
    </source>
</evidence>
<feature type="domain" description="Threonine/Serine exporter ThrE" evidence="9">
    <location>
        <begin position="8"/>
        <end position="134"/>
    </location>
</feature>
<dbReference type="Pfam" id="PF12821">
    <property type="entry name" value="ThrE_2"/>
    <property type="match status" value="1"/>
</dbReference>
<evidence type="ECO:0000256" key="6">
    <source>
        <dbReference type="ARBA" id="ARBA00023136"/>
    </source>
</evidence>